<feature type="domain" description="HTH araC/xylS-type" evidence="5">
    <location>
        <begin position="79"/>
        <end position="183"/>
    </location>
</feature>
<comment type="caution">
    <text evidence="6">The sequence shown here is derived from an EMBL/GenBank/DDBJ whole genome shotgun (WGS) entry which is preliminary data.</text>
</comment>
<evidence type="ECO:0000256" key="3">
    <source>
        <dbReference type="ARBA" id="ARBA00023163"/>
    </source>
</evidence>
<dbReference type="PROSITE" id="PS01124">
    <property type="entry name" value="HTH_ARAC_FAMILY_2"/>
    <property type="match status" value="1"/>
</dbReference>
<dbReference type="Proteomes" id="UP001165296">
    <property type="component" value="Unassembled WGS sequence"/>
</dbReference>
<keyword evidence="4" id="KW-0812">Transmembrane</keyword>
<dbReference type="EMBL" id="JAJADR010000002">
    <property type="protein sequence ID" value="MCB2408036.1"/>
    <property type="molecule type" value="Genomic_DNA"/>
</dbReference>
<dbReference type="PANTHER" id="PTHR43280:SF29">
    <property type="entry name" value="ARAC-FAMILY TRANSCRIPTIONAL REGULATOR"/>
    <property type="match status" value="1"/>
</dbReference>
<dbReference type="PRINTS" id="PR00032">
    <property type="entry name" value="HTHARAC"/>
</dbReference>
<dbReference type="Gene3D" id="1.10.10.60">
    <property type="entry name" value="Homeodomain-like"/>
    <property type="match status" value="2"/>
</dbReference>
<evidence type="ECO:0000256" key="2">
    <source>
        <dbReference type="ARBA" id="ARBA00023125"/>
    </source>
</evidence>
<proteinExistence type="predicted"/>
<dbReference type="SUPFAM" id="SSF46689">
    <property type="entry name" value="Homeodomain-like"/>
    <property type="match status" value="1"/>
</dbReference>
<evidence type="ECO:0000259" key="5">
    <source>
        <dbReference type="PROSITE" id="PS01124"/>
    </source>
</evidence>
<dbReference type="Pfam" id="PF12833">
    <property type="entry name" value="HTH_18"/>
    <property type="match status" value="1"/>
</dbReference>
<dbReference type="InterPro" id="IPR018060">
    <property type="entry name" value="HTH_AraC"/>
</dbReference>
<name>A0ABS8ATJ6_9BACT</name>
<accession>A0ABS8ATJ6</accession>
<organism evidence="6 7">
    <name type="scientific">Hymenobacter lucidus</name>
    <dbReference type="NCBI Taxonomy" id="2880930"/>
    <lineage>
        <taxon>Bacteria</taxon>
        <taxon>Pseudomonadati</taxon>
        <taxon>Bacteroidota</taxon>
        <taxon>Cytophagia</taxon>
        <taxon>Cytophagales</taxon>
        <taxon>Hymenobacteraceae</taxon>
        <taxon>Hymenobacter</taxon>
    </lineage>
</organism>
<keyword evidence="4" id="KW-0472">Membrane</keyword>
<dbReference type="SMART" id="SM00342">
    <property type="entry name" value="HTH_ARAC"/>
    <property type="match status" value="1"/>
</dbReference>
<dbReference type="PROSITE" id="PS00041">
    <property type="entry name" value="HTH_ARAC_FAMILY_1"/>
    <property type="match status" value="1"/>
</dbReference>
<protein>
    <submittedName>
        <fullName evidence="6">Helix-turn-helix transcriptional regulator</fullName>
    </submittedName>
</protein>
<dbReference type="PANTHER" id="PTHR43280">
    <property type="entry name" value="ARAC-FAMILY TRANSCRIPTIONAL REGULATOR"/>
    <property type="match status" value="1"/>
</dbReference>
<sequence>MQEPNLDQWTAGFALVGLLALLVALFGPLAYLFLRGQLRLPPGPKTATPESAAPLPTSMPVPRYQNSGLPPQLARHWAQRLEELMQTEHLYRRSDLRLDTLADRLGLSRHHLSQVLNEQLGLHFFEYVNSLRVAEAQELLRNMSRRQLYIIEVAYAVGFNNKVSFNKAFKAATGLTPSEFRQQALDNPDRNFPLSRVSVLAKG</sequence>
<dbReference type="InterPro" id="IPR018062">
    <property type="entry name" value="HTH_AraC-typ_CS"/>
</dbReference>
<dbReference type="InterPro" id="IPR020449">
    <property type="entry name" value="Tscrpt_reg_AraC-type_HTH"/>
</dbReference>
<keyword evidence="3" id="KW-0804">Transcription</keyword>
<keyword evidence="4" id="KW-1133">Transmembrane helix</keyword>
<keyword evidence="2" id="KW-0238">DNA-binding</keyword>
<feature type="transmembrane region" description="Helical" evidence="4">
    <location>
        <begin position="12"/>
        <end position="34"/>
    </location>
</feature>
<evidence type="ECO:0000313" key="6">
    <source>
        <dbReference type="EMBL" id="MCB2408036.1"/>
    </source>
</evidence>
<reference evidence="6" key="1">
    <citation type="submission" date="2021-10" db="EMBL/GenBank/DDBJ databases">
        <authorList>
            <person name="Dean J.D."/>
            <person name="Kim M.K."/>
            <person name="Newey C.N."/>
            <person name="Stoker T.S."/>
            <person name="Thompson D.W."/>
            <person name="Grose J.H."/>
        </authorList>
    </citation>
    <scope>NUCLEOTIDE SEQUENCE</scope>
    <source>
        <strain evidence="6">BT178</strain>
    </source>
</reference>
<evidence type="ECO:0000256" key="4">
    <source>
        <dbReference type="SAM" id="Phobius"/>
    </source>
</evidence>
<evidence type="ECO:0000313" key="7">
    <source>
        <dbReference type="Proteomes" id="UP001165296"/>
    </source>
</evidence>
<dbReference type="InterPro" id="IPR009057">
    <property type="entry name" value="Homeodomain-like_sf"/>
</dbReference>
<evidence type="ECO:0000256" key="1">
    <source>
        <dbReference type="ARBA" id="ARBA00023015"/>
    </source>
</evidence>
<dbReference type="RefSeq" id="WP_226174610.1">
    <property type="nucleotide sequence ID" value="NZ_JAJADR010000002.1"/>
</dbReference>
<keyword evidence="1" id="KW-0805">Transcription regulation</keyword>
<gene>
    <name evidence="6" type="ORF">LGH74_08610</name>
</gene>
<keyword evidence="7" id="KW-1185">Reference proteome</keyword>